<evidence type="ECO:0000313" key="4">
    <source>
        <dbReference type="Proteomes" id="UP001274896"/>
    </source>
</evidence>
<dbReference type="CDD" id="cd02649">
    <property type="entry name" value="nuc_hydro_CeIAG"/>
    <property type="match status" value="1"/>
</dbReference>
<evidence type="ECO:0000256" key="1">
    <source>
        <dbReference type="ARBA" id="ARBA00009176"/>
    </source>
</evidence>
<proteinExistence type="inferred from homology"/>
<dbReference type="Gene3D" id="3.90.245.10">
    <property type="entry name" value="Ribonucleoside hydrolase-like"/>
    <property type="match status" value="1"/>
</dbReference>
<comment type="similarity">
    <text evidence="1">Belongs to the IUNH family.</text>
</comment>
<dbReference type="InterPro" id="IPR052775">
    <property type="entry name" value="IUN_hydrolase"/>
</dbReference>
<gene>
    <name evidence="3" type="ORF">QTP70_026655</name>
</gene>
<dbReference type="AlphaFoldDB" id="A0AAE0RK07"/>
<dbReference type="SUPFAM" id="SSF53590">
    <property type="entry name" value="Nucleoside hydrolase"/>
    <property type="match status" value="1"/>
</dbReference>
<dbReference type="PANTHER" id="PTHR46190">
    <property type="entry name" value="SI:CH211-201H21.5-RELATED"/>
    <property type="match status" value="1"/>
</dbReference>
<name>A0AAE0RK07_9TELE</name>
<evidence type="ECO:0000259" key="2">
    <source>
        <dbReference type="Pfam" id="PF01156"/>
    </source>
</evidence>
<accession>A0AAE0RK07</accession>
<reference evidence="3" key="1">
    <citation type="submission" date="2023-06" db="EMBL/GenBank/DDBJ databases">
        <title>Male Hemibagrus guttatus genome.</title>
        <authorList>
            <person name="Bian C."/>
        </authorList>
    </citation>
    <scope>NUCLEOTIDE SEQUENCE</scope>
    <source>
        <strain evidence="3">Male_cb2023</strain>
        <tissue evidence="3">Muscle</tissue>
    </source>
</reference>
<dbReference type="InterPro" id="IPR036452">
    <property type="entry name" value="Ribo_hydro-like"/>
</dbReference>
<feature type="non-terminal residue" evidence="3">
    <location>
        <position position="443"/>
    </location>
</feature>
<dbReference type="Proteomes" id="UP001274896">
    <property type="component" value="Unassembled WGS sequence"/>
</dbReference>
<organism evidence="3 4">
    <name type="scientific">Hemibagrus guttatus</name>
    <dbReference type="NCBI Taxonomy" id="175788"/>
    <lineage>
        <taxon>Eukaryota</taxon>
        <taxon>Metazoa</taxon>
        <taxon>Chordata</taxon>
        <taxon>Craniata</taxon>
        <taxon>Vertebrata</taxon>
        <taxon>Euteleostomi</taxon>
        <taxon>Actinopterygii</taxon>
        <taxon>Neopterygii</taxon>
        <taxon>Teleostei</taxon>
        <taxon>Ostariophysi</taxon>
        <taxon>Siluriformes</taxon>
        <taxon>Bagridae</taxon>
        <taxon>Hemibagrus</taxon>
    </lineage>
</organism>
<comment type="caution">
    <text evidence="3">The sequence shown here is derived from an EMBL/GenBank/DDBJ whole genome shotgun (WGS) entry which is preliminary data.</text>
</comment>
<dbReference type="Pfam" id="PF01156">
    <property type="entry name" value="IU_nuc_hydro"/>
    <property type="match status" value="1"/>
</dbReference>
<dbReference type="PANTHER" id="PTHR46190:SF1">
    <property type="entry name" value="SI:CH211-201H21.5"/>
    <property type="match status" value="1"/>
</dbReference>
<dbReference type="GO" id="GO:0016799">
    <property type="term" value="F:hydrolase activity, hydrolyzing N-glycosyl compounds"/>
    <property type="evidence" value="ECO:0007669"/>
    <property type="project" value="InterPro"/>
</dbReference>
<keyword evidence="4" id="KW-1185">Reference proteome</keyword>
<evidence type="ECO:0000313" key="3">
    <source>
        <dbReference type="EMBL" id="KAK3557413.1"/>
    </source>
</evidence>
<sequence>MLKMSVKTSASCSAHSLSTLPRMLSGPAAYCGLTLHRVFLTSAVVRHHLVLWRRDSLPCCHVILCLKPSVKAVQRIWKRVITVTGRWSWPVVGDGLDALPHAPSVIAALEVAVDSLGVCTLCLPDGSGDCETQLARLAEWWRLRNSKNKDAAASVLTPCSSLESDVVQFIIQGADIGKKNGGECRLARVTSMSQKVMIIDTDCGIDDAQAIMLALSASNVKILGITCCFGNTDVDNVCKNVLRVLSVCRRTEIPVFRGAASCLVGASKTSKIHFGSDGLGDVLPSDNDKWKTKIQKEHAVNSLIRLVNENPGQVSLVVLGPMTNLALAVRMDPSIPNKLKDLYIMGGNMEGKGNMTPCAEFNFLMDPESAYVVLEEFVCPTYIATWEFACRNKLSWPFRGGLAGFVPYDTYAMAACVDSSMVTESVEYGVRVEIQGELGRGMM</sequence>
<feature type="domain" description="Inosine/uridine-preferring nucleoside hydrolase" evidence="2">
    <location>
        <begin position="197"/>
        <end position="443"/>
    </location>
</feature>
<dbReference type="EMBL" id="JAUCMX010000001">
    <property type="protein sequence ID" value="KAK3557413.1"/>
    <property type="molecule type" value="Genomic_DNA"/>
</dbReference>
<protein>
    <recommendedName>
        <fullName evidence="2">Inosine/uridine-preferring nucleoside hydrolase domain-containing protein</fullName>
    </recommendedName>
</protein>
<dbReference type="InterPro" id="IPR001910">
    <property type="entry name" value="Inosine/uridine_hydrolase_dom"/>
</dbReference>